<keyword evidence="2" id="KW-0378">Hydrolase</keyword>
<name>A0A521BTZ7_9BACT</name>
<dbReference type="RefSeq" id="WP_142453512.1">
    <property type="nucleotide sequence ID" value="NZ_FXTP01000003.1"/>
</dbReference>
<dbReference type="InterPro" id="IPR007569">
    <property type="entry name" value="DUF559"/>
</dbReference>
<evidence type="ECO:0000313" key="3">
    <source>
        <dbReference type="Proteomes" id="UP000317557"/>
    </source>
</evidence>
<dbReference type="PANTHER" id="PTHR38590:SF1">
    <property type="entry name" value="BLL0828 PROTEIN"/>
    <property type="match status" value="1"/>
</dbReference>
<reference evidence="2 3" key="1">
    <citation type="submission" date="2017-05" db="EMBL/GenBank/DDBJ databases">
        <authorList>
            <person name="Varghese N."/>
            <person name="Submissions S."/>
        </authorList>
    </citation>
    <scope>NUCLEOTIDE SEQUENCE [LARGE SCALE GENOMIC DNA]</scope>
    <source>
        <strain evidence="2 3">DSM 21985</strain>
    </source>
</reference>
<feature type="domain" description="DUF559" evidence="1">
    <location>
        <begin position="9"/>
        <end position="115"/>
    </location>
</feature>
<keyword evidence="2" id="KW-0540">Nuclease</keyword>
<dbReference type="SUPFAM" id="SSF52980">
    <property type="entry name" value="Restriction endonuclease-like"/>
    <property type="match status" value="1"/>
</dbReference>
<dbReference type="InterPro" id="IPR011335">
    <property type="entry name" value="Restrct_endonuc-II-like"/>
</dbReference>
<gene>
    <name evidence="2" type="ORF">SAMN06265219_10386</name>
</gene>
<dbReference type="GO" id="GO:0004519">
    <property type="term" value="F:endonuclease activity"/>
    <property type="evidence" value="ECO:0007669"/>
    <property type="project" value="UniProtKB-KW"/>
</dbReference>
<keyword evidence="3" id="KW-1185">Reference proteome</keyword>
<dbReference type="AlphaFoldDB" id="A0A521BTZ7"/>
<dbReference type="Gene3D" id="3.40.960.10">
    <property type="entry name" value="VSR Endonuclease"/>
    <property type="match status" value="1"/>
</dbReference>
<dbReference type="CDD" id="cd01038">
    <property type="entry name" value="Endonuclease_DUF559"/>
    <property type="match status" value="1"/>
</dbReference>
<accession>A0A521BTZ7</accession>
<proteinExistence type="predicted"/>
<dbReference type="EMBL" id="FXTP01000003">
    <property type="protein sequence ID" value="SMO50628.1"/>
    <property type="molecule type" value="Genomic_DNA"/>
</dbReference>
<evidence type="ECO:0000313" key="2">
    <source>
        <dbReference type="EMBL" id="SMO50628.1"/>
    </source>
</evidence>
<evidence type="ECO:0000259" key="1">
    <source>
        <dbReference type="Pfam" id="PF04480"/>
    </source>
</evidence>
<dbReference type="Proteomes" id="UP000317557">
    <property type="component" value="Unassembled WGS sequence"/>
</dbReference>
<dbReference type="Pfam" id="PF04480">
    <property type="entry name" value="DUF559"/>
    <property type="match status" value="1"/>
</dbReference>
<protein>
    <submittedName>
        <fullName evidence="2">Very-short-patch-repair endonuclease</fullName>
    </submittedName>
</protein>
<dbReference type="OrthoDB" id="9798754at2"/>
<keyword evidence="2" id="KW-0255">Endonuclease</keyword>
<dbReference type="InterPro" id="IPR047216">
    <property type="entry name" value="Endonuclease_DUF559_bact"/>
</dbReference>
<sequence length="123" mass="14657">MSLKNPRHTKELRRQLRQNMTDAERLLWDRLRNKQLCDVRVKRQYGIGPYVLDFYVPKADLAIEVDGKIHLNKETAEKDVNKDVFLKRNQIDVIRIKNEEVFEDLDAVIRLLEKVVQSRLKSK</sequence>
<dbReference type="PANTHER" id="PTHR38590">
    <property type="entry name" value="BLL0828 PROTEIN"/>
    <property type="match status" value="1"/>
</dbReference>
<organism evidence="2 3">
    <name type="scientific">Gracilimonas mengyeensis</name>
    <dbReference type="NCBI Taxonomy" id="1302730"/>
    <lineage>
        <taxon>Bacteria</taxon>
        <taxon>Pseudomonadati</taxon>
        <taxon>Balneolota</taxon>
        <taxon>Balneolia</taxon>
        <taxon>Balneolales</taxon>
        <taxon>Balneolaceae</taxon>
        <taxon>Gracilimonas</taxon>
    </lineage>
</organism>